<keyword evidence="12" id="KW-1185">Reference proteome</keyword>
<dbReference type="GO" id="GO:0044718">
    <property type="term" value="P:siderophore transmembrane transport"/>
    <property type="evidence" value="ECO:0007669"/>
    <property type="project" value="TreeGrafter"/>
</dbReference>
<evidence type="ECO:0000256" key="9">
    <source>
        <dbReference type="SAM" id="SignalP"/>
    </source>
</evidence>
<protein>
    <submittedName>
        <fullName evidence="11">TonB-dependent receptor</fullName>
    </submittedName>
</protein>
<evidence type="ECO:0000256" key="6">
    <source>
        <dbReference type="ARBA" id="ARBA00023136"/>
    </source>
</evidence>
<dbReference type="PANTHER" id="PTHR30069:SF29">
    <property type="entry name" value="HEMOGLOBIN AND HEMOGLOBIN-HAPTOGLOBIN-BINDING PROTEIN 1-RELATED"/>
    <property type="match status" value="1"/>
</dbReference>
<evidence type="ECO:0000256" key="3">
    <source>
        <dbReference type="ARBA" id="ARBA00022452"/>
    </source>
</evidence>
<keyword evidence="5 9" id="KW-0732">Signal</keyword>
<name>A0A4R1B585_9BACT</name>
<dbReference type="SUPFAM" id="SSF56935">
    <property type="entry name" value="Porins"/>
    <property type="match status" value="1"/>
</dbReference>
<dbReference type="EMBL" id="SJZI01000047">
    <property type="protein sequence ID" value="TCJ13131.1"/>
    <property type="molecule type" value="Genomic_DNA"/>
</dbReference>
<dbReference type="Pfam" id="PF07715">
    <property type="entry name" value="Plug"/>
    <property type="match status" value="1"/>
</dbReference>
<feature type="chain" id="PRO_5020396962" evidence="9">
    <location>
        <begin position="40"/>
        <end position="711"/>
    </location>
</feature>
<proteinExistence type="inferred from homology"/>
<evidence type="ECO:0000256" key="1">
    <source>
        <dbReference type="ARBA" id="ARBA00004571"/>
    </source>
</evidence>
<keyword evidence="6 8" id="KW-0472">Membrane</keyword>
<dbReference type="Proteomes" id="UP000295334">
    <property type="component" value="Unassembled WGS sequence"/>
</dbReference>
<accession>A0A4R1B585</accession>
<gene>
    <name evidence="11" type="ORF">EPD60_13765</name>
</gene>
<evidence type="ECO:0000259" key="10">
    <source>
        <dbReference type="Pfam" id="PF07715"/>
    </source>
</evidence>
<sequence length="711" mass="78850">MPAIKWPSFFNSLLMTTASTCPPALLFLGPLLASLAANGQEADSSVQLGEVRVQAFEGARRLRNLPAPVQYIGQRTLGRFAPTAIVQAVNSTLGVRMEERSPGSYRFNIRGSALRSPFGVRNVKVYFNDLPITDPGGHTYLNQLGYYNFHHLEIIRGPGSSLYGAGTGGALLIESSDTAERPGLLTEWAGGSYGLLNAYGRIITGSEKMQNKIGFQHQESVGYRAHSRLRRDVLSWTGNFRPAAGRQLKTTFLYGDLKYETPGALTATEYALDPKAARPGTQFFPGAEEAQASIRQQQLLAGLAYEQELLPRLTAKSSAYTQFTLLRNPTLQNYARSNEAHGGLRGLLSYRLPLGAGNRLRFDGGTEWQEGFTTLAINKSDAGNPDSLRYIDEIRNRQVLFFLQAVADIGPWTLTAGTSRNFLRVLFQRYSPASAGLQEQRFRQWSPRVALLRRLGRWSLWGAFSRGFSPPTTAELLPSGGTINTGLSAELGDNFELGLKAAPLRGLFVEVSGYHFRLRNTIVQRRTAGGGDFFVNAGGTRQQGIEAQARYELLPRATFTEGTGFWVAYTWQHYRYQDFRQVTEDYSGNALPGIAPHTLAAGADLWLKGRFFATLTYYYSDRLPLSDANDVYAAAYHLVGAKVGLQHWWKARLRVKLFVGADNLLDERYSLGNDINGFGGRYFNAAAGRNWYAALVVEHLFREARPRDNIQ</sequence>
<dbReference type="AlphaFoldDB" id="A0A4R1B585"/>
<evidence type="ECO:0000313" key="12">
    <source>
        <dbReference type="Proteomes" id="UP000295334"/>
    </source>
</evidence>
<evidence type="ECO:0000256" key="8">
    <source>
        <dbReference type="PROSITE-ProRule" id="PRU01360"/>
    </source>
</evidence>
<comment type="subcellular location">
    <subcellularLocation>
        <location evidence="1 8">Cell outer membrane</location>
        <topology evidence="1 8">Multi-pass membrane protein</topology>
    </subcellularLocation>
</comment>
<evidence type="ECO:0000256" key="4">
    <source>
        <dbReference type="ARBA" id="ARBA00022692"/>
    </source>
</evidence>
<comment type="similarity">
    <text evidence="8">Belongs to the TonB-dependent receptor family.</text>
</comment>
<keyword evidence="3 8" id="KW-1134">Transmembrane beta strand</keyword>
<dbReference type="GO" id="GO:0015344">
    <property type="term" value="F:siderophore uptake transmembrane transporter activity"/>
    <property type="evidence" value="ECO:0007669"/>
    <property type="project" value="TreeGrafter"/>
</dbReference>
<evidence type="ECO:0000256" key="2">
    <source>
        <dbReference type="ARBA" id="ARBA00022448"/>
    </source>
</evidence>
<evidence type="ECO:0000313" key="11">
    <source>
        <dbReference type="EMBL" id="TCJ13131.1"/>
    </source>
</evidence>
<dbReference type="PANTHER" id="PTHR30069">
    <property type="entry name" value="TONB-DEPENDENT OUTER MEMBRANE RECEPTOR"/>
    <property type="match status" value="1"/>
</dbReference>
<dbReference type="Gene3D" id="2.40.170.20">
    <property type="entry name" value="TonB-dependent receptor, beta-barrel domain"/>
    <property type="match status" value="1"/>
</dbReference>
<feature type="domain" description="TonB-dependent receptor plug" evidence="10">
    <location>
        <begin position="62"/>
        <end position="169"/>
    </location>
</feature>
<evidence type="ECO:0000256" key="5">
    <source>
        <dbReference type="ARBA" id="ARBA00022729"/>
    </source>
</evidence>
<dbReference type="InterPro" id="IPR012910">
    <property type="entry name" value="Plug_dom"/>
</dbReference>
<dbReference type="InterPro" id="IPR036942">
    <property type="entry name" value="Beta-barrel_TonB_sf"/>
</dbReference>
<comment type="caution">
    <text evidence="11">The sequence shown here is derived from an EMBL/GenBank/DDBJ whole genome shotgun (WGS) entry which is preliminary data.</text>
</comment>
<keyword evidence="7 8" id="KW-0998">Cell outer membrane</keyword>
<keyword evidence="2 8" id="KW-0813">Transport</keyword>
<dbReference type="InterPro" id="IPR039426">
    <property type="entry name" value="TonB-dep_rcpt-like"/>
</dbReference>
<feature type="signal peptide" evidence="9">
    <location>
        <begin position="1"/>
        <end position="39"/>
    </location>
</feature>
<dbReference type="GO" id="GO:0009279">
    <property type="term" value="C:cell outer membrane"/>
    <property type="evidence" value="ECO:0007669"/>
    <property type="project" value="UniProtKB-SubCell"/>
</dbReference>
<keyword evidence="11" id="KW-0675">Receptor</keyword>
<reference evidence="11 12" key="1">
    <citation type="submission" date="2019-03" db="EMBL/GenBank/DDBJ databases">
        <authorList>
            <person name="Kim M.K.M."/>
        </authorList>
    </citation>
    <scope>NUCLEOTIDE SEQUENCE [LARGE SCALE GENOMIC DNA]</scope>
    <source>
        <strain evidence="11 12">17J68-12</strain>
    </source>
</reference>
<dbReference type="InterPro" id="IPR037066">
    <property type="entry name" value="Plug_dom_sf"/>
</dbReference>
<dbReference type="OrthoDB" id="9782587at2"/>
<evidence type="ECO:0000256" key="7">
    <source>
        <dbReference type="ARBA" id="ARBA00023237"/>
    </source>
</evidence>
<keyword evidence="4 8" id="KW-0812">Transmembrane</keyword>
<dbReference type="Gene3D" id="2.170.130.10">
    <property type="entry name" value="TonB-dependent receptor, plug domain"/>
    <property type="match status" value="1"/>
</dbReference>
<dbReference type="PROSITE" id="PS52016">
    <property type="entry name" value="TONB_DEPENDENT_REC_3"/>
    <property type="match status" value="1"/>
</dbReference>
<organism evidence="11 12">
    <name type="scientific">Flaviaesturariibacter flavus</name>
    <dbReference type="NCBI Taxonomy" id="2502780"/>
    <lineage>
        <taxon>Bacteria</taxon>
        <taxon>Pseudomonadati</taxon>
        <taxon>Bacteroidota</taxon>
        <taxon>Chitinophagia</taxon>
        <taxon>Chitinophagales</taxon>
        <taxon>Chitinophagaceae</taxon>
        <taxon>Flaviaestuariibacter</taxon>
    </lineage>
</organism>